<reference evidence="2 3" key="1">
    <citation type="submission" date="2021-02" db="EMBL/GenBank/DDBJ databases">
        <title>Streptomyces spirodelae sp. nov., isolated from duckweed.</title>
        <authorList>
            <person name="Saimee Y."/>
            <person name="Duangmal K."/>
        </authorList>
    </citation>
    <scope>NUCLEOTIDE SEQUENCE [LARGE SCALE GENOMIC DNA]</scope>
    <source>
        <strain evidence="2 3">DW4-2</strain>
    </source>
</reference>
<dbReference type="EMBL" id="JAFFZN010000010">
    <property type="protein sequence ID" value="MBO8186407.1"/>
    <property type="molecule type" value="Genomic_DNA"/>
</dbReference>
<protein>
    <recommendedName>
        <fullName evidence="1">Fibronectin type-III domain-containing protein</fullName>
    </recommendedName>
</protein>
<evidence type="ECO:0000313" key="3">
    <source>
        <dbReference type="Proteomes" id="UP001518976"/>
    </source>
</evidence>
<comment type="caution">
    <text evidence="2">The sequence shown here is derived from an EMBL/GenBank/DDBJ whole genome shotgun (WGS) entry which is preliminary data.</text>
</comment>
<dbReference type="InterPro" id="IPR003961">
    <property type="entry name" value="FN3_dom"/>
</dbReference>
<organism evidence="2 3">
    <name type="scientific">Streptomyces spirodelae</name>
    <dbReference type="NCBI Taxonomy" id="2812904"/>
    <lineage>
        <taxon>Bacteria</taxon>
        <taxon>Bacillati</taxon>
        <taxon>Actinomycetota</taxon>
        <taxon>Actinomycetes</taxon>
        <taxon>Kitasatosporales</taxon>
        <taxon>Streptomycetaceae</taxon>
        <taxon>Streptomyces</taxon>
    </lineage>
</organism>
<sequence>MPGATCFTVAVLKGGRVLAQERSVFGVCGSVTLPAPLVAGTVHQVVAAVDDGTPGAWGTPLTLVIGRLQSLAADYDGALAVSVRWKLPETDLVNGARVTVAEDTGDPIAQELLFGTSGTLALPKALDSSRTYTLRASAAFGTSTGPAMSESLVTVAPTLKAVVYDRDGSRLRAVLDTPVPGDCLPGTILYGDGEPVAQQVGTSGFVVQIALDAALDPSKHWVVRPFWLQDTVRGPLGPAVEVPVVGPTVTDIRWHGDKLALRWENQPGPPYPTGAQIDVRAAGEIVRGVSGPGATSCQFTPTPPLLASSAYTVTVASLRGVAQGAASTGMPVIATGTALGSADYDGRFLTVAWNATAPPHSSVATLLVTQCDATVAEAPGGDGALTVEVPLNPAVAYSAALRWSAFPLPSRGPAGPAAPLISAAPAVSTVEVAVDKIRATIAPPPQAAGIARYAALLEHEGVVVARSAPVEAGETPIVEIPYEEGIVTTGLVVRAQGLGPAEGVQVSGPLGPSSPVIATAPAIRSATLDGTSLTVSWALPDVPVEARTRTTLVVTPSTGEPAVFPNLPGTSAQVTVPSALISPTTALTLSVTATGPTGSSPAARTALISTLPSVTTATWDGRRLSAAWAWAEGAVGSAVATAYRLSIVRAGELLGSTVVAGLSGTLTPTTPIDPAACTTLQVDAIAGVSECLASTGPTLLTDAPVLQSTAVTDADIALTWTGPTAPRGAVTGLQAVFTSPGRPPQTAVVSTEQPRVPIPQVTSDPLVPVSVGLRATGNCTEGPVGNRLTVLRQAPTITAVQTCATGSVEVSWSPVLGACEYLATLYRNGTPAATAAVAGTTALLSTEQCDPGARCTVAVTARAGGAAGRESARATVILTAPVLSVPEFDGRSLQVTATAPGGAPLPDSYALTLLRDGIEAARATVPAPADGRTLTLPFGGPVENAAAYTLTARAITGQATGPVASVGVVLATPEVTAVECDSNLAVRVSADALRASNVALTAGLWVNGVRAATRPVATDGVATFDVPAAGTVTVAARVSIDGATGPWSGQVRTPTTRPTISAARYDGDRLEVVWTPPGMSVVTVKGTGPGIEAEVRGSTAVLPFSAASEGSYAVAVTQRAGIAVGPPATLPLVTAAPTLALTADETGRVVTAAFTTPTGTDGLVPLLITSGAATALPEVDAASSPTRIVLPEGTPRGSSIALRARVVAALGPPGLPAPVVHSTPRARLDFTADVLSAAWELQGDPRIDGALVTLAVQGQECRRFRVSGNAWSTRLDPVPLGATVAVAAAAGAGTGPPTSPLPALLAPPVITSVTFDSPALNVVWTAPASGPRPTGYLVTVSDTRNVLMERVCTDTDTDMVMPSVPDENAWVTVRPTLGDVTGPVSEPVPVPLASPSVTSIAVDPLTGAAEVAFTPVTRPPAEGYEVQLFRGGAPLGAPVHTPAATAVLPADTIADPWDLSVAVRAHATVSSVVLIGPYGLATELLTALPERLTCDYNGVSALLTWKAPSFGAHSGYRASVIERSRQETAANADLDASARAVRLPITLSDDTGDWQIALQVRRGYSTGPPVRQPLFSPGIYLRSDGQPRVCRASTPAVNPAPTTAYLPEIGPLNGLPIPPSKGGDKPALHITANDDRVSSTAFPYVLTIGGEALGFPGSEPIRSGVWRAYTELLASAEQRGATPWGIVQLQQVLSRLMPQTFAETLLYAYGLSPTGSSADLRPGMVLRVGSAEFDLMPSGRTPAYASGYANGAGLDYEVADYLDGASQPGDAAWLLGFDSFLSWLTANGVITVSPPECADGQQSGAAEAADIYHPTFRQPFYRLFFPAQVQPTTPPADTRPQRHFTIAAAASYSAITNSEPVPGPGVAVAYFRGRSVLKLAIRVTIDGAQHVVPVGTTVGNILDRFGCRPPRAATELLGLTLERALGPSVLDPGGYNVAGHERVRLDYGGLKTFDQRDALSLPLLHGDRLSLGRQP</sequence>
<name>A0ABS3WTI1_9ACTN</name>
<gene>
    <name evidence="2" type="ORF">JW592_13185</name>
</gene>
<keyword evidence="3" id="KW-1185">Reference proteome</keyword>
<feature type="domain" description="Fibronectin type-III" evidence="1">
    <location>
        <begin position="1304"/>
        <end position="1395"/>
    </location>
</feature>
<dbReference type="PROSITE" id="PS50853">
    <property type="entry name" value="FN3"/>
    <property type="match status" value="1"/>
</dbReference>
<evidence type="ECO:0000313" key="2">
    <source>
        <dbReference type="EMBL" id="MBO8186407.1"/>
    </source>
</evidence>
<dbReference type="RefSeq" id="WP_209265224.1">
    <property type="nucleotide sequence ID" value="NZ_JAFFZN010000010.1"/>
</dbReference>
<accession>A0ABS3WTI1</accession>
<evidence type="ECO:0000259" key="1">
    <source>
        <dbReference type="PROSITE" id="PS50853"/>
    </source>
</evidence>
<dbReference type="Proteomes" id="UP001518976">
    <property type="component" value="Unassembled WGS sequence"/>
</dbReference>
<proteinExistence type="predicted"/>